<dbReference type="PANTHER" id="PTHR11533">
    <property type="entry name" value="PROTEASE M1 ZINC METALLOPROTEASE"/>
    <property type="match status" value="1"/>
</dbReference>
<dbReference type="FunFam" id="1.25.50.20:FF:000002">
    <property type="entry name" value="Aminopeptidase"/>
    <property type="match status" value="1"/>
</dbReference>
<keyword evidence="4" id="KW-0031">Aminopeptidase</keyword>
<name>A0A1D6I2Y7_MAIZE</name>
<feature type="domain" description="ERAP1-like C-terminal" evidence="3">
    <location>
        <begin position="132"/>
        <end position="449"/>
    </location>
</feature>
<gene>
    <name evidence="4" type="ORF">ZEAMMB73_Zm00001d020225</name>
</gene>
<dbReference type="ExpressionAtlas" id="A0A1D6I2Y7">
    <property type="expression patterns" value="baseline and differential"/>
</dbReference>
<dbReference type="Gene3D" id="1.10.390.10">
    <property type="entry name" value="Neutral Protease Domain 2"/>
    <property type="match status" value="1"/>
</dbReference>
<dbReference type="EMBL" id="CM007650">
    <property type="protein sequence ID" value="ONM54527.1"/>
    <property type="molecule type" value="Genomic_DNA"/>
</dbReference>
<evidence type="ECO:0000313" key="4">
    <source>
        <dbReference type="EMBL" id="ONM54527.1"/>
    </source>
</evidence>
<dbReference type="FunFam" id="2.60.40.1910:FF:000007">
    <property type="entry name" value="Aminopeptidase"/>
    <property type="match status" value="1"/>
</dbReference>
<keyword evidence="4" id="KW-0378">Hydrolase</keyword>
<evidence type="ECO:0000259" key="3">
    <source>
        <dbReference type="Pfam" id="PF11838"/>
    </source>
</evidence>
<accession>A0A1D6I2Y7</accession>
<keyword evidence="4" id="KW-0645">Protease</keyword>
<protein>
    <submittedName>
        <fullName evidence="4">Aminopeptidase M1</fullName>
    </submittedName>
</protein>
<dbReference type="GO" id="GO:0008270">
    <property type="term" value="F:zinc ion binding"/>
    <property type="evidence" value="ECO:0007669"/>
    <property type="project" value="InterPro"/>
</dbReference>
<dbReference type="PANTHER" id="PTHR11533:SF203">
    <property type="entry name" value="AMINOPEPTIDASE M1-C"/>
    <property type="match status" value="1"/>
</dbReference>
<dbReference type="SUPFAM" id="SSF55486">
    <property type="entry name" value="Metalloproteases ('zincins'), catalytic domain"/>
    <property type="match status" value="1"/>
</dbReference>
<reference evidence="4" key="1">
    <citation type="submission" date="2015-12" db="EMBL/GenBank/DDBJ databases">
        <title>Update maize B73 reference genome by single molecule sequencing technologies.</title>
        <authorList>
            <consortium name="Maize Genome Sequencing Project"/>
            <person name="Ware D."/>
        </authorList>
    </citation>
    <scope>NUCLEOTIDE SEQUENCE [LARGE SCALE GENOMIC DNA]</scope>
    <source>
        <tissue evidence="4">Seedling</tissue>
    </source>
</reference>
<dbReference type="Gene3D" id="1.25.50.20">
    <property type="match status" value="1"/>
</dbReference>
<dbReference type="InterPro" id="IPR050344">
    <property type="entry name" value="Peptidase_M1_aminopeptidases"/>
</dbReference>
<evidence type="ECO:0000259" key="2">
    <source>
        <dbReference type="Pfam" id="PF01433"/>
    </source>
</evidence>
<dbReference type="InterPro" id="IPR024571">
    <property type="entry name" value="ERAP1-like_C_dom"/>
</dbReference>
<feature type="domain" description="Peptidase M1 membrane alanine aminopeptidase" evidence="2">
    <location>
        <begin position="1"/>
        <end position="51"/>
    </location>
</feature>
<sequence length="475" mass="54112">MLHNYLGAERFQKALASYIRKFAYSNAKTEDLWAVLEENSGEPIKNMMTTWTKQQGYPVINAKLQGNYLELEQAQFLLDGSSGPRMWIVPITADCGSYYTQKKILLKGKSDRLDIRDIASQCGNQEKGGNFWIKLNINQTGFYRVQYDDKLAAALQNALQAKKLSVMDKIGIVEDSLALSMACKQTLTSLLRLLYAYREEADYSVLSHINTASLSIAKISVDATPGLVGDIKQLLIKLLLPPAVKLGWDLKNGESHLDSLLRPVLLVALVKLGHDKSINEGARRFSIFVHDRNTSLLRPDTRKAAYLAAMQNVTASYRSAYNDLLKVYRESDEAEERGRVLSTLCFCKDENIVLESLNLLFTNEFRKQDAYYVLQGLDVETRDTAWVWLKDNWDRVTRKYGDTQAGGFIRYVVTLFTSNEKAAEFSRFFATRKKPEFERTLKQSLENVRISARWIQGIKSEPRLAQTVQELLRRP</sequence>
<organism evidence="4">
    <name type="scientific">Zea mays</name>
    <name type="common">Maize</name>
    <dbReference type="NCBI Taxonomy" id="4577"/>
    <lineage>
        <taxon>Eukaryota</taxon>
        <taxon>Viridiplantae</taxon>
        <taxon>Streptophyta</taxon>
        <taxon>Embryophyta</taxon>
        <taxon>Tracheophyta</taxon>
        <taxon>Spermatophyta</taxon>
        <taxon>Magnoliopsida</taxon>
        <taxon>Liliopsida</taxon>
        <taxon>Poales</taxon>
        <taxon>Poaceae</taxon>
        <taxon>PACMAD clade</taxon>
        <taxon>Panicoideae</taxon>
        <taxon>Andropogonodae</taxon>
        <taxon>Andropogoneae</taxon>
        <taxon>Tripsacinae</taxon>
        <taxon>Zea</taxon>
    </lineage>
</organism>
<dbReference type="AlphaFoldDB" id="A0A1D6I2Y7"/>
<dbReference type="InterPro" id="IPR014782">
    <property type="entry name" value="Peptidase_M1_dom"/>
</dbReference>
<dbReference type="Gene3D" id="2.60.40.1910">
    <property type="match status" value="1"/>
</dbReference>
<dbReference type="InterPro" id="IPR027268">
    <property type="entry name" value="Peptidase_M4/M1_CTD_sf"/>
</dbReference>
<proteinExistence type="inferred from homology"/>
<dbReference type="Pfam" id="PF01433">
    <property type="entry name" value="Peptidase_M1"/>
    <property type="match status" value="1"/>
</dbReference>
<evidence type="ECO:0000256" key="1">
    <source>
        <dbReference type="ARBA" id="ARBA00010136"/>
    </source>
</evidence>
<dbReference type="GO" id="GO:0008237">
    <property type="term" value="F:metallopeptidase activity"/>
    <property type="evidence" value="ECO:0007669"/>
    <property type="project" value="InterPro"/>
</dbReference>
<dbReference type="EMBL" id="CM007650">
    <property type="protein sequence ID" value="ONM54526.1"/>
    <property type="molecule type" value="Genomic_DNA"/>
</dbReference>
<dbReference type="Pfam" id="PF11838">
    <property type="entry name" value="ERAP1_C"/>
    <property type="match status" value="1"/>
</dbReference>
<comment type="similarity">
    <text evidence="1">Belongs to the peptidase M1 family.</text>
</comment>
<dbReference type="GO" id="GO:0004177">
    <property type="term" value="F:aminopeptidase activity"/>
    <property type="evidence" value="ECO:0007669"/>
    <property type="project" value="UniProtKB-KW"/>
</dbReference>